<feature type="transmembrane region" description="Helical" evidence="8">
    <location>
        <begin position="353"/>
        <end position="375"/>
    </location>
</feature>
<reference evidence="11" key="2">
    <citation type="journal article" date="2017" name="Plant Physiol. Biochem.">
        <title>Differential oxidative and antioxidative response of duckweed Lemna minor toward plant growth promoting/inhibiting bacteria.</title>
        <authorList>
            <person name="Ishizawa H."/>
            <person name="Kuroda M."/>
            <person name="Morikawa M."/>
            <person name="Ike M."/>
        </authorList>
    </citation>
    <scope>NUCLEOTIDE SEQUENCE [LARGE SCALE GENOMIC DNA]</scope>
    <source>
        <strain evidence="11">M6</strain>
    </source>
</reference>
<dbReference type="GO" id="GO:0022857">
    <property type="term" value="F:transmembrane transporter activity"/>
    <property type="evidence" value="ECO:0007669"/>
    <property type="project" value="InterPro"/>
</dbReference>
<evidence type="ECO:0000256" key="5">
    <source>
        <dbReference type="ARBA" id="ARBA00022989"/>
    </source>
</evidence>
<organism evidence="10 11">
    <name type="scientific">Asticcacaulis excentricus</name>
    <dbReference type="NCBI Taxonomy" id="78587"/>
    <lineage>
        <taxon>Bacteria</taxon>
        <taxon>Pseudomonadati</taxon>
        <taxon>Pseudomonadota</taxon>
        <taxon>Alphaproteobacteria</taxon>
        <taxon>Caulobacterales</taxon>
        <taxon>Caulobacteraceae</taxon>
        <taxon>Asticcacaulis</taxon>
    </lineage>
</organism>
<dbReference type="OrthoDB" id="9812221at2"/>
<evidence type="ECO:0000256" key="7">
    <source>
        <dbReference type="SAM" id="MobiDB-lite"/>
    </source>
</evidence>
<evidence type="ECO:0000313" key="11">
    <source>
        <dbReference type="Proteomes" id="UP000278756"/>
    </source>
</evidence>
<protein>
    <submittedName>
        <fullName evidence="10">Multidrug resistance protein B</fullName>
    </submittedName>
</protein>
<feature type="transmembrane region" description="Helical" evidence="8">
    <location>
        <begin position="219"/>
        <end position="240"/>
    </location>
</feature>
<dbReference type="Proteomes" id="UP000278756">
    <property type="component" value="Chromosome 1"/>
</dbReference>
<evidence type="ECO:0000256" key="6">
    <source>
        <dbReference type="ARBA" id="ARBA00023136"/>
    </source>
</evidence>
<feature type="transmembrane region" description="Helical" evidence="8">
    <location>
        <begin position="381"/>
        <end position="403"/>
    </location>
</feature>
<feature type="transmembrane region" description="Helical" evidence="8">
    <location>
        <begin position="246"/>
        <end position="268"/>
    </location>
</feature>
<dbReference type="PANTHER" id="PTHR23501:SF197">
    <property type="entry name" value="COMD"/>
    <property type="match status" value="1"/>
</dbReference>
<dbReference type="GO" id="GO:0005886">
    <property type="term" value="C:plasma membrane"/>
    <property type="evidence" value="ECO:0007669"/>
    <property type="project" value="UniProtKB-SubCell"/>
</dbReference>
<dbReference type="AlphaFoldDB" id="A0A3G9G207"/>
<dbReference type="FunFam" id="1.20.1720.10:FF:000004">
    <property type="entry name" value="EmrB/QacA family drug resistance transporter"/>
    <property type="match status" value="1"/>
</dbReference>
<feature type="transmembrane region" description="Helical" evidence="8">
    <location>
        <begin position="111"/>
        <end position="136"/>
    </location>
</feature>
<feature type="transmembrane region" description="Helical" evidence="8">
    <location>
        <begin position="190"/>
        <end position="207"/>
    </location>
</feature>
<feature type="transmembrane region" description="Helical" evidence="8">
    <location>
        <begin position="80"/>
        <end position="99"/>
    </location>
</feature>
<feature type="compositionally biased region" description="Basic and acidic residues" evidence="7">
    <location>
        <begin position="538"/>
        <end position="549"/>
    </location>
</feature>
<accession>A0A3G9G207</accession>
<feature type="transmembrane region" description="Helical" evidence="8">
    <location>
        <begin position="324"/>
        <end position="346"/>
    </location>
</feature>
<dbReference type="InterPro" id="IPR036259">
    <property type="entry name" value="MFS_trans_sf"/>
</dbReference>
<keyword evidence="6 8" id="KW-0472">Membrane</keyword>
<keyword evidence="2" id="KW-0813">Transport</keyword>
<keyword evidence="3" id="KW-1003">Cell membrane</keyword>
<dbReference type="InterPro" id="IPR004638">
    <property type="entry name" value="EmrB-like"/>
</dbReference>
<dbReference type="Gene3D" id="1.20.1250.20">
    <property type="entry name" value="MFS general substrate transporter like domains"/>
    <property type="match status" value="2"/>
</dbReference>
<feature type="transmembrane region" description="Helical" evidence="8">
    <location>
        <begin position="49"/>
        <end position="68"/>
    </location>
</feature>
<evidence type="ECO:0000259" key="9">
    <source>
        <dbReference type="PROSITE" id="PS50850"/>
    </source>
</evidence>
<reference evidence="11" key="1">
    <citation type="journal article" date="2017" name="Biotechnol. Biofuels">
        <title>Evaluation of environmental bacterial communities as a factor affecting the growth of duckweed Lemna minor.</title>
        <authorList>
            <person name="Ishizawa H."/>
            <person name="Kuroda M."/>
            <person name="Morikawa M."/>
            <person name="Ike M."/>
        </authorList>
    </citation>
    <scope>NUCLEOTIDE SEQUENCE [LARGE SCALE GENOMIC DNA]</scope>
    <source>
        <strain evidence="11">M6</strain>
    </source>
</reference>
<dbReference type="CDD" id="cd17502">
    <property type="entry name" value="MFS_Azr1_MDR_like"/>
    <property type="match status" value="1"/>
</dbReference>
<dbReference type="InterPro" id="IPR011701">
    <property type="entry name" value="MFS"/>
</dbReference>
<keyword evidence="4 8" id="KW-0812">Transmembrane</keyword>
<dbReference type="Pfam" id="PF07690">
    <property type="entry name" value="MFS_1"/>
    <property type="match status" value="1"/>
</dbReference>
<comment type="subcellular location">
    <subcellularLocation>
        <location evidence="1">Cell membrane</location>
        <topology evidence="1">Multi-pass membrane protein</topology>
    </subcellularLocation>
</comment>
<evidence type="ECO:0000256" key="2">
    <source>
        <dbReference type="ARBA" id="ARBA00022448"/>
    </source>
</evidence>
<dbReference type="EMBL" id="AP018827">
    <property type="protein sequence ID" value="BBF81330.1"/>
    <property type="molecule type" value="Genomic_DNA"/>
</dbReference>
<feature type="transmembrane region" description="Helical" evidence="8">
    <location>
        <begin position="499"/>
        <end position="517"/>
    </location>
</feature>
<name>A0A3G9G207_9CAUL</name>
<evidence type="ECO:0000256" key="3">
    <source>
        <dbReference type="ARBA" id="ARBA00022475"/>
    </source>
</evidence>
<dbReference type="PROSITE" id="PS50850">
    <property type="entry name" value="MFS"/>
    <property type="match status" value="1"/>
</dbReference>
<proteinExistence type="predicted"/>
<evidence type="ECO:0000256" key="4">
    <source>
        <dbReference type="ARBA" id="ARBA00022692"/>
    </source>
</evidence>
<dbReference type="PANTHER" id="PTHR23501">
    <property type="entry name" value="MAJOR FACILITATOR SUPERFAMILY"/>
    <property type="match status" value="1"/>
</dbReference>
<feature type="region of interest" description="Disordered" evidence="7">
    <location>
        <begin position="523"/>
        <end position="549"/>
    </location>
</feature>
<feature type="domain" description="Major facilitator superfamily (MFS) profile" evidence="9">
    <location>
        <begin position="15"/>
        <end position="521"/>
    </location>
</feature>
<evidence type="ECO:0000256" key="8">
    <source>
        <dbReference type="SAM" id="Phobius"/>
    </source>
</evidence>
<dbReference type="SUPFAM" id="SSF103473">
    <property type="entry name" value="MFS general substrate transporter"/>
    <property type="match status" value="2"/>
</dbReference>
<dbReference type="InterPro" id="IPR020846">
    <property type="entry name" value="MFS_dom"/>
</dbReference>
<gene>
    <name evidence="10" type="ORF">EM6_1928</name>
</gene>
<feature type="transmembrane region" description="Helical" evidence="8">
    <location>
        <begin position="148"/>
        <end position="170"/>
    </location>
</feature>
<dbReference type="NCBIfam" id="TIGR00711">
    <property type="entry name" value="efflux_EmrB"/>
    <property type="match status" value="1"/>
</dbReference>
<evidence type="ECO:0000313" key="10">
    <source>
        <dbReference type="EMBL" id="BBF81330.1"/>
    </source>
</evidence>
<feature type="transmembrane region" description="Helical" evidence="8">
    <location>
        <begin position="289"/>
        <end position="312"/>
    </location>
</feature>
<keyword evidence="5 8" id="KW-1133">Transmembrane helix</keyword>
<sequence length="549" mass="57471">MDTPQTFTPAERRVTVIALMIVFLLSALDQTIVSTAMPRIVAHLSGLDLYAWVTTAYLLASTVMVPIYGKLSDIYGRKPILVIGVVIFIVGSGLCGMAGEFGDLPVLGGGMVQLIVFRAIQGLGGAALMTSAFAVIADLYPPRERAKLGGLFGATFGIASVVGPLIGGFFTDMGTVHLFGLPIAGWRWVFYINLPLAGLALFMILVKTPKLLHRTGGKIDFAGAILLLATFLPFLLGLSLGGTDGWTSPLVLGLFIGAAIALIAFLAVEARVENPILSLSLFRNRTFASANLASVLIFMAFMGLVSFLPLLMQLALGLSATTSGLALMPLTVGLIASATLSGLLVHRFGKYRLIMLGGAALTALGALCLATLPNTAGVWDVVWRVALIGIGLGPAQSLFNLAVQNAVEQRELGVATSAGQFFRQIGSTIGVAVFGAVLTHNLMVMAPKASAAHEQVLSLAELERMALASQTETSVQGAGARAPLDPVVRDTISDAIKGVMFAGFLVSILGLLATALIPELPLKSFRDPEPLGEAPGEPPRDASREPSPE</sequence>
<evidence type="ECO:0000256" key="1">
    <source>
        <dbReference type="ARBA" id="ARBA00004651"/>
    </source>
</evidence>
<feature type="transmembrane region" description="Helical" evidence="8">
    <location>
        <begin position="14"/>
        <end position="37"/>
    </location>
</feature>